<dbReference type="GO" id="GO:0006811">
    <property type="term" value="P:monoatomic ion transport"/>
    <property type="evidence" value="ECO:0007669"/>
    <property type="project" value="UniProtKB-KW"/>
</dbReference>
<feature type="transmembrane region" description="Helical" evidence="10">
    <location>
        <begin position="397"/>
        <end position="415"/>
    </location>
</feature>
<evidence type="ECO:0000256" key="9">
    <source>
        <dbReference type="ARBA" id="ARBA00031636"/>
    </source>
</evidence>
<dbReference type="PIRSF" id="PIRSF006603">
    <property type="entry name" value="DinF"/>
    <property type="match status" value="1"/>
</dbReference>
<dbReference type="NCBIfam" id="TIGR00797">
    <property type="entry name" value="matE"/>
    <property type="match status" value="1"/>
</dbReference>
<reference evidence="11 12" key="1">
    <citation type="submission" date="2018-07" db="EMBL/GenBank/DDBJ databases">
        <title>Genomic Encyclopedia of Type Strains, Phase IV (KMG-IV): sequencing the most valuable type-strain genomes for metagenomic binning, comparative biology and taxonomic classification.</title>
        <authorList>
            <person name="Goeker M."/>
        </authorList>
    </citation>
    <scope>NUCLEOTIDE SEQUENCE [LARGE SCALE GENOMIC DNA]</scope>
    <source>
        <strain evidence="11 12">DSM 21410</strain>
    </source>
</reference>
<dbReference type="InterPro" id="IPR048279">
    <property type="entry name" value="MdtK-like"/>
</dbReference>
<keyword evidence="5 10" id="KW-0812">Transmembrane</keyword>
<dbReference type="Pfam" id="PF01554">
    <property type="entry name" value="MatE"/>
    <property type="match status" value="2"/>
</dbReference>
<feature type="transmembrane region" description="Helical" evidence="10">
    <location>
        <begin position="230"/>
        <end position="251"/>
    </location>
</feature>
<feature type="transmembrane region" description="Helical" evidence="10">
    <location>
        <begin position="299"/>
        <end position="317"/>
    </location>
</feature>
<protein>
    <recommendedName>
        <fullName evidence="9">Multidrug-efflux transporter</fullName>
    </recommendedName>
</protein>
<gene>
    <name evidence="11" type="ORF">DES35_101758</name>
</gene>
<keyword evidence="2" id="KW-0813">Transport</keyword>
<proteinExistence type="predicted"/>
<comment type="caution">
    <text evidence="11">The sequence shown here is derived from an EMBL/GenBank/DDBJ whole genome shotgun (WGS) entry which is preliminary data.</text>
</comment>
<feature type="transmembrane region" description="Helical" evidence="10">
    <location>
        <begin position="174"/>
        <end position="194"/>
    </location>
</feature>
<comment type="subcellular location">
    <subcellularLocation>
        <location evidence="1">Cell membrane</location>
        <topology evidence="1">Multi-pass membrane protein</topology>
    </subcellularLocation>
</comment>
<evidence type="ECO:0000256" key="7">
    <source>
        <dbReference type="ARBA" id="ARBA00023065"/>
    </source>
</evidence>
<feature type="transmembrane region" description="Helical" evidence="10">
    <location>
        <begin position="111"/>
        <end position="132"/>
    </location>
</feature>
<evidence type="ECO:0000313" key="11">
    <source>
        <dbReference type="EMBL" id="RCX05472.1"/>
    </source>
</evidence>
<keyword evidence="4" id="KW-1003">Cell membrane</keyword>
<feature type="transmembrane region" description="Helical" evidence="10">
    <location>
        <begin position="69"/>
        <end position="91"/>
    </location>
</feature>
<organism evidence="11 12">
    <name type="scientific">Schleiferia thermophila</name>
    <dbReference type="NCBI Taxonomy" id="884107"/>
    <lineage>
        <taxon>Bacteria</taxon>
        <taxon>Pseudomonadati</taxon>
        <taxon>Bacteroidota</taxon>
        <taxon>Flavobacteriia</taxon>
        <taxon>Flavobacteriales</taxon>
        <taxon>Schleiferiaceae</taxon>
        <taxon>Schleiferia</taxon>
    </lineage>
</organism>
<dbReference type="PANTHER" id="PTHR43298:SF2">
    <property type="entry name" value="FMN_FAD EXPORTER YEEO-RELATED"/>
    <property type="match status" value="1"/>
</dbReference>
<accession>A0A369A7Y1</accession>
<evidence type="ECO:0000256" key="5">
    <source>
        <dbReference type="ARBA" id="ARBA00022692"/>
    </source>
</evidence>
<keyword evidence="12" id="KW-1185">Reference proteome</keyword>
<keyword evidence="6 10" id="KW-1133">Transmembrane helix</keyword>
<keyword evidence="7" id="KW-0406">Ion transport</keyword>
<evidence type="ECO:0000256" key="8">
    <source>
        <dbReference type="ARBA" id="ARBA00023136"/>
    </source>
</evidence>
<keyword evidence="3" id="KW-0050">Antiport</keyword>
<dbReference type="EMBL" id="QPJS01000001">
    <property type="protein sequence ID" value="RCX05472.1"/>
    <property type="molecule type" value="Genomic_DNA"/>
</dbReference>
<dbReference type="CDD" id="cd13131">
    <property type="entry name" value="MATE_NorM_like"/>
    <property type="match status" value="1"/>
</dbReference>
<sequence length="434" mass="46730">MIGQLGQITVSVADNVMVGQLGTEPLAAASLVNGLFTVVLVFGIGVAYGLTPLVANARGAGKKHLLPGLLNASLWVNLFTGAALFLILLMLNPALNHMRQNPQVVELAAPYLSITGLSVIPILGFFAFKQFAEGLGHTRQAMQITIAVNVLNIVLNYLLIFGKFGFPALGLNGAGYATLISRLVMWAAMAAFVLHSRLFKGIDFTFSLPGVQRRTSYEILSIGVPSGFQYIFEVSAFAAASVLAGMISPASQAAHQIAINLASISYMAATGLAAASTIRVGHLLGMRDSFNLHLAVRTILVMTVTWMTFAGLVFLFGRHFFPTLYSSDPEVLQIARSLLIVAVFFQISDGVQAVGLGVMRGLKDVKIPTLITFVSYWIFAMPGSWIFGVRLGGGVVVIWYFLAIGLTVSAALLLWRYRVVITRLHTVHNENQTL</sequence>
<dbReference type="GO" id="GO:0005886">
    <property type="term" value="C:plasma membrane"/>
    <property type="evidence" value="ECO:0007669"/>
    <property type="project" value="UniProtKB-SubCell"/>
</dbReference>
<dbReference type="GO" id="GO:0042910">
    <property type="term" value="F:xenobiotic transmembrane transporter activity"/>
    <property type="evidence" value="ECO:0007669"/>
    <property type="project" value="InterPro"/>
</dbReference>
<evidence type="ECO:0000256" key="1">
    <source>
        <dbReference type="ARBA" id="ARBA00004651"/>
    </source>
</evidence>
<evidence type="ECO:0000256" key="10">
    <source>
        <dbReference type="SAM" id="Phobius"/>
    </source>
</evidence>
<dbReference type="InterPro" id="IPR002528">
    <property type="entry name" value="MATE_fam"/>
</dbReference>
<dbReference type="GO" id="GO:0015297">
    <property type="term" value="F:antiporter activity"/>
    <property type="evidence" value="ECO:0007669"/>
    <property type="project" value="UniProtKB-KW"/>
</dbReference>
<dbReference type="AlphaFoldDB" id="A0A369A7Y1"/>
<name>A0A369A7Y1_9FLAO</name>
<evidence type="ECO:0000256" key="4">
    <source>
        <dbReference type="ARBA" id="ARBA00022475"/>
    </source>
</evidence>
<keyword evidence="8 10" id="KW-0472">Membrane</keyword>
<dbReference type="InterPro" id="IPR050222">
    <property type="entry name" value="MATE_MdtK"/>
</dbReference>
<evidence type="ECO:0000256" key="6">
    <source>
        <dbReference type="ARBA" id="ARBA00022989"/>
    </source>
</evidence>
<evidence type="ECO:0000256" key="2">
    <source>
        <dbReference type="ARBA" id="ARBA00022448"/>
    </source>
</evidence>
<dbReference type="PANTHER" id="PTHR43298">
    <property type="entry name" value="MULTIDRUG RESISTANCE PROTEIN NORM-RELATED"/>
    <property type="match status" value="1"/>
</dbReference>
<feature type="transmembrane region" description="Helical" evidence="10">
    <location>
        <begin position="144"/>
        <end position="162"/>
    </location>
</feature>
<dbReference type="Proteomes" id="UP000253517">
    <property type="component" value="Unassembled WGS sequence"/>
</dbReference>
<evidence type="ECO:0000256" key="3">
    <source>
        <dbReference type="ARBA" id="ARBA00022449"/>
    </source>
</evidence>
<feature type="transmembrane region" description="Helical" evidence="10">
    <location>
        <begin position="370"/>
        <end position="391"/>
    </location>
</feature>
<feature type="transmembrane region" description="Helical" evidence="10">
    <location>
        <begin position="26"/>
        <end position="48"/>
    </location>
</feature>
<evidence type="ECO:0000313" key="12">
    <source>
        <dbReference type="Proteomes" id="UP000253517"/>
    </source>
</evidence>
<feature type="transmembrane region" description="Helical" evidence="10">
    <location>
        <begin position="257"/>
        <end position="278"/>
    </location>
</feature>